<evidence type="ECO:0000313" key="1">
    <source>
        <dbReference type="EMBL" id="SMF37176.1"/>
    </source>
</evidence>
<dbReference type="Gene3D" id="3.90.1700.10">
    <property type="entry name" value="v583 domain like"/>
    <property type="match status" value="1"/>
</dbReference>
<proteinExistence type="predicted"/>
<name>A0A1Y6C1P7_9PROT</name>
<dbReference type="Proteomes" id="UP000192917">
    <property type="component" value="Unassembled WGS sequence"/>
</dbReference>
<dbReference type="AlphaFoldDB" id="A0A1Y6C1P7"/>
<reference evidence="1 2" key="1">
    <citation type="submission" date="2017-04" db="EMBL/GenBank/DDBJ databases">
        <authorList>
            <person name="Afonso C.L."/>
            <person name="Miller P.J."/>
            <person name="Scott M.A."/>
            <person name="Spackman E."/>
            <person name="Goraichik I."/>
            <person name="Dimitrov K.M."/>
            <person name="Suarez D.L."/>
            <person name="Swayne D.E."/>
        </authorList>
    </citation>
    <scope>NUCLEOTIDE SEQUENCE [LARGE SCALE GENOMIC DNA]</scope>
    <source>
        <strain evidence="1 2">USBA 355</strain>
    </source>
</reference>
<dbReference type="Gene3D" id="3.90.1710.10">
    <property type="entry name" value="Enterococcus faecalis V583 domain"/>
    <property type="match status" value="1"/>
</dbReference>
<evidence type="ECO:0008006" key="3">
    <source>
        <dbReference type="Google" id="ProtNLM"/>
    </source>
</evidence>
<dbReference type="STRING" id="560819.SAMN05428998_112130"/>
<accession>A0A1Y6C1P7</accession>
<dbReference type="Gene3D" id="1.10.10.660">
    <property type="entry name" value="conserved protein of unknown function from Enterococcus faecalis V583"/>
    <property type="match status" value="1"/>
</dbReference>
<dbReference type="Pfam" id="PF06545">
    <property type="entry name" value="AllG"/>
    <property type="match status" value="1"/>
</dbReference>
<dbReference type="InterPro" id="IPR024033">
    <property type="entry name" value="OXTCase_su_AllG_h-dom"/>
</dbReference>
<dbReference type="EMBL" id="FWZX01000012">
    <property type="protein sequence ID" value="SMF37176.1"/>
    <property type="molecule type" value="Genomic_DNA"/>
</dbReference>
<dbReference type="RefSeq" id="WP_159460233.1">
    <property type="nucleotide sequence ID" value="NZ_FWZX01000012.1"/>
</dbReference>
<dbReference type="InterPro" id="IPR009499">
    <property type="entry name" value="AllG-like"/>
</dbReference>
<organism evidence="1 2">
    <name type="scientific">Tistlia consotensis USBA 355</name>
    <dbReference type="NCBI Taxonomy" id="560819"/>
    <lineage>
        <taxon>Bacteria</taxon>
        <taxon>Pseudomonadati</taxon>
        <taxon>Pseudomonadota</taxon>
        <taxon>Alphaproteobacteria</taxon>
        <taxon>Rhodospirillales</taxon>
        <taxon>Rhodovibrionaceae</taxon>
        <taxon>Tistlia</taxon>
    </lineage>
</organism>
<evidence type="ECO:0000313" key="2">
    <source>
        <dbReference type="Proteomes" id="UP000192917"/>
    </source>
</evidence>
<keyword evidence="2" id="KW-1185">Reference proteome</keyword>
<sequence>MSGSSPATERSFARLIAVEPELSRIAPLAELVPGLPGRTLFHAGPPFADPADLPLPLANGVAAAALHEGWIAGGGELPAALAAGEIRLAPAQDIGLVTPLAFVVGPSVFCLEVRDACAPERRAFSPLNDGPLPDALRLGGGRPAGRAILRELTAAVGPDLAARLAGPLPLLPVIARGLAGGDELHGRLTAAQEAVPGFFGGPLAPASEAYLARASQFVLNVLMAAAALMIGAGAGIAGSDLVVASGGNGRDLGWKLAGEPGRWRTAPATRPVGPRLPGHEASSPLPAIGDSAVLDALGLGAACLRFAPELGAGLRGFVDPAYYGVEAHAAFVGPHPALPFEGLKLGLDLTRTRRCLGIMLGMVGAQGEGLVGRGIAPWPEG</sequence>
<protein>
    <recommendedName>
        <fullName evidence="3">DUF1116 domain-containing protein</fullName>
    </recommendedName>
</protein>
<gene>
    <name evidence="1" type="ORF">SAMN05428998_112130</name>
</gene>